<keyword evidence="2" id="KW-1185">Reference proteome</keyword>
<dbReference type="EMBL" id="LXQA010025436">
    <property type="protein sequence ID" value="MCH93641.1"/>
    <property type="molecule type" value="Genomic_DNA"/>
</dbReference>
<dbReference type="Proteomes" id="UP000265520">
    <property type="component" value="Unassembled WGS sequence"/>
</dbReference>
<protein>
    <submittedName>
        <fullName evidence="1">Uncharacterized protein</fullName>
    </submittedName>
</protein>
<organism evidence="1 2">
    <name type="scientific">Trifolium medium</name>
    <dbReference type="NCBI Taxonomy" id="97028"/>
    <lineage>
        <taxon>Eukaryota</taxon>
        <taxon>Viridiplantae</taxon>
        <taxon>Streptophyta</taxon>
        <taxon>Embryophyta</taxon>
        <taxon>Tracheophyta</taxon>
        <taxon>Spermatophyta</taxon>
        <taxon>Magnoliopsida</taxon>
        <taxon>eudicotyledons</taxon>
        <taxon>Gunneridae</taxon>
        <taxon>Pentapetalae</taxon>
        <taxon>rosids</taxon>
        <taxon>fabids</taxon>
        <taxon>Fabales</taxon>
        <taxon>Fabaceae</taxon>
        <taxon>Papilionoideae</taxon>
        <taxon>50 kb inversion clade</taxon>
        <taxon>NPAAA clade</taxon>
        <taxon>Hologalegina</taxon>
        <taxon>IRL clade</taxon>
        <taxon>Trifolieae</taxon>
        <taxon>Trifolium</taxon>
    </lineage>
</organism>
<sequence length="103" mass="12280">MKVKNFFDLNKLLEDLYEVAEEIVEDSMDKGEEYFDMEEVQSIFRVRDKCWYEDFVEEVQSILTGLHSDGKNQLDLNKYPKEGYDFGFEIEALNNEVFTMLKI</sequence>
<accession>A0A392N1P2</accession>
<evidence type="ECO:0000313" key="1">
    <source>
        <dbReference type="EMBL" id="MCH93641.1"/>
    </source>
</evidence>
<evidence type="ECO:0000313" key="2">
    <source>
        <dbReference type="Proteomes" id="UP000265520"/>
    </source>
</evidence>
<reference evidence="1 2" key="1">
    <citation type="journal article" date="2018" name="Front. Plant Sci.">
        <title>Red Clover (Trifolium pratense) and Zigzag Clover (T. medium) - A Picture of Genomic Similarities and Differences.</title>
        <authorList>
            <person name="Dluhosova J."/>
            <person name="Istvanek J."/>
            <person name="Nedelnik J."/>
            <person name="Repkova J."/>
        </authorList>
    </citation>
    <scope>NUCLEOTIDE SEQUENCE [LARGE SCALE GENOMIC DNA]</scope>
    <source>
        <strain evidence="2">cv. 10/8</strain>
        <tissue evidence="1">Leaf</tissue>
    </source>
</reference>
<proteinExistence type="predicted"/>
<comment type="caution">
    <text evidence="1">The sequence shown here is derived from an EMBL/GenBank/DDBJ whole genome shotgun (WGS) entry which is preliminary data.</text>
</comment>
<name>A0A392N1P2_9FABA</name>
<dbReference type="AlphaFoldDB" id="A0A392N1P2"/>